<dbReference type="SUPFAM" id="SSF144232">
    <property type="entry name" value="HIT/MYND zinc finger-like"/>
    <property type="match status" value="1"/>
</dbReference>
<evidence type="ECO:0000256" key="3">
    <source>
        <dbReference type="ARBA" id="ARBA00022833"/>
    </source>
</evidence>
<dbReference type="PROSITE" id="PS50865">
    <property type="entry name" value="ZF_MYND_2"/>
    <property type="match status" value="1"/>
</dbReference>
<gene>
    <name evidence="6" type="ORF">B0H15DRAFT_833497</name>
</gene>
<dbReference type="GO" id="GO:0008270">
    <property type="term" value="F:zinc ion binding"/>
    <property type="evidence" value="ECO:0007669"/>
    <property type="project" value="UniProtKB-KW"/>
</dbReference>
<dbReference type="EMBL" id="JARJCN010000018">
    <property type="protein sequence ID" value="KAJ7092318.1"/>
    <property type="molecule type" value="Genomic_DNA"/>
</dbReference>
<feature type="domain" description="MYND-type" evidence="5">
    <location>
        <begin position="126"/>
        <end position="169"/>
    </location>
</feature>
<dbReference type="Proteomes" id="UP001222325">
    <property type="component" value="Unassembled WGS sequence"/>
</dbReference>
<evidence type="ECO:0000259" key="5">
    <source>
        <dbReference type="PROSITE" id="PS50865"/>
    </source>
</evidence>
<keyword evidence="2 4" id="KW-0863">Zinc-finger</keyword>
<keyword evidence="1" id="KW-0479">Metal-binding</keyword>
<comment type="caution">
    <text evidence="6">The sequence shown here is derived from an EMBL/GenBank/DDBJ whole genome shotgun (WGS) entry which is preliminary data.</text>
</comment>
<dbReference type="InterPro" id="IPR002893">
    <property type="entry name" value="Znf_MYND"/>
</dbReference>
<dbReference type="PROSITE" id="PS01360">
    <property type="entry name" value="ZF_MYND_1"/>
    <property type="match status" value="1"/>
</dbReference>
<evidence type="ECO:0000256" key="4">
    <source>
        <dbReference type="PROSITE-ProRule" id="PRU00134"/>
    </source>
</evidence>
<dbReference type="AlphaFoldDB" id="A0AAD6U621"/>
<evidence type="ECO:0000256" key="2">
    <source>
        <dbReference type="ARBA" id="ARBA00022771"/>
    </source>
</evidence>
<protein>
    <recommendedName>
        <fullName evidence="5">MYND-type domain-containing protein</fullName>
    </recommendedName>
</protein>
<reference evidence="6" key="1">
    <citation type="submission" date="2023-03" db="EMBL/GenBank/DDBJ databases">
        <title>Massive genome expansion in bonnet fungi (Mycena s.s.) driven by repeated elements and novel gene families across ecological guilds.</title>
        <authorList>
            <consortium name="Lawrence Berkeley National Laboratory"/>
            <person name="Harder C.B."/>
            <person name="Miyauchi S."/>
            <person name="Viragh M."/>
            <person name="Kuo A."/>
            <person name="Thoen E."/>
            <person name="Andreopoulos B."/>
            <person name="Lu D."/>
            <person name="Skrede I."/>
            <person name="Drula E."/>
            <person name="Henrissat B."/>
            <person name="Morin E."/>
            <person name="Kohler A."/>
            <person name="Barry K."/>
            <person name="LaButti K."/>
            <person name="Morin E."/>
            <person name="Salamov A."/>
            <person name="Lipzen A."/>
            <person name="Mereny Z."/>
            <person name="Hegedus B."/>
            <person name="Baldrian P."/>
            <person name="Stursova M."/>
            <person name="Weitz H."/>
            <person name="Taylor A."/>
            <person name="Grigoriev I.V."/>
            <person name="Nagy L.G."/>
            <person name="Martin F."/>
            <person name="Kauserud H."/>
        </authorList>
    </citation>
    <scope>NUCLEOTIDE SEQUENCE</scope>
    <source>
        <strain evidence="6">CBHHK173m</strain>
    </source>
</reference>
<dbReference type="Pfam" id="PF01753">
    <property type="entry name" value="zf-MYND"/>
    <property type="match status" value="1"/>
</dbReference>
<dbReference type="Gene3D" id="6.10.140.2220">
    <property type="match status" value="1"/>
</dbReference>
<name>A0AAD6U621_9AGAR</name>
<evidence type="ECO:0000256" key="1">
    <source>
        <dbReference type="ARBA" id="ARBA00022723"/>
    </source>
</evidence>
<accession>A0AAD6U621</accession>
<proteinExistence type="predicted"/>
<organism evidence="6 7">
    <name type="scientific">Mycena belliarum</name>
    <dbReference type="NCBI Taxonomy" id="1033014"/>
    <lineage>
        <taxon>Eukaryota</taxon>
        <taxon>Fungi</taxon>
        <taxon>Dikarya</taxon>
        <taxon>Basidiomycota</taxon>
        <taxon>Agaricomycotina</taxon>
        <taxon>Agaricomycetes</taxon>
        <taxon>Agaricomycetidae</taxon>
        <taxon>Agaricales</taxon>
        <taxon>Marasmiineae</taxon>
        <taxon>Mycenaceae</taxon>
        <taxon>Mycena</taxon>
    </lineage>
</organism>
<evidence type="ECO:0000313" key="6">
    <source>
        <dbReference type="EMBL" id="KAJ7092318.1"/>
    </source>
</evidence>
<keyword evidence="3" id="KW-0862">Zinc</keyword>
<sequence>MPPGVGQSTPEMHLNQWTERFMIDIADDLKHTRSFGCEVCGEASRETFWNVIHWTPVPEPAMTVWGFALCSANTPCMEYMRARDVRVLVLQQPPPHFMSPPPAPLRLNAPLEARPEGFIAPLSSTCACCRDDATGAADFEMNKCAGCHLTRYCNVACQRGDWPRHKKMCKAVRQVKKVKRRR</sequence>
<keyword evidence="7" id="KW-1185">Reference proteome</keyword>
<evidence type="ECO:0000313" key="7">
    <source>
        <dbReference type="Proteomes" id="UP001222325"/>
    </source>
</evidence>